<evidence type="ECO:0000256" key="3">
    <source>
        <dbReference type="ARBA" id="ARBA00022617"/>
    </source>
</evidence>
<dbReference type="GO" id="GO:0004497">
    <property type="term" value="F:monooxygenase activity"/>
    <property type="evidence" value="ECO:0007669"/>
    <property type="project" value="UniProtKB-KW"/>
</dbReference>
<dbReference type="OrthoDB" id="1844152at2759"/>
<dbReference type="Gene3D" id="1.10.630.10">
    <property type="entry name" value="Cytochrome P450"/>
    <property type="match status" value="1"/>
</dbReference>
<sequence>MATIPNLVLFLLSSITVVSLIHSKVVMRKVPQSVSWAGLREEILSKTRACIRELTAESRTLNLGYEKFNKKGLLCVIPNAGFRPTVLVPQEQLTWMSNKPDNVISTRKTQVGRFALKYLLPGFDINHDAFLMAAIRKDVTRNLGSMQPDMIEDIRYTVDKAMGLDDTSWREVCITNAMEDVVLKTTSRILVGSPLCQNEEYLHYSINFAKWLGGAMIMVGQYVPWILKPFFGYLGALPVYYHKRKALKFLLPVVRQRIGNIKRKRADASFEFEEPKDLITWMAEAVLDNPETRNSPPEFLGTRLLFLTLGAIHTTIMTATNTMLDLISSNPDSRFWEELREEAAGVFITADDWTDPVSLLKLPLADSTIRESLRKNPMLTRTMLREVVAKDGIILPSGHYIPKGTWMAAGTVGLHHDDRFYPNPEEYDPFRFARKQEDMDMNIDKDTLTDKASIYRKNQALATASDIFLGWGYGKHACPGRWLASHQLKLMLAYVTLNYDIRYITQRPVNQVFGDSFIPSRTATMMVRRRKHA</sequence>
<comment type="caution">
    <text evidence="11">The sequence shown here is derived from an EMBL/GenBank/DDBJ whole genome shotgun (WGS) entry which is preliminary data.</text>
</comment>
<dbReference type="EMBL" id="CAJPDT010000032">
    <property type="protein sequence ID" value="CAF9923122.1"/>
    <property type="molecule type" value="Genomic_DNA"/>
</dbReference>
<keyword evidence="5 9" id="KW-0560">Oxidoreductase</keyword>
<dbReference type="GO" id="GO:0005506">
    <property type="term" value="F:iron ion binding"/>
    <property type="evidence" value="ECO:0007669"/>
    <property type="project" value="InterPro"/>
</dbReference>
<evidence type="ECO:0000256" key="10">
    <source>
        <dbReference type="SAM" id="SignalP"/>
    </source>
</evidence>
<dbReference type="InterPro" id="IPR001128">
    <property type="entry name" value="Cyt_P450"/>
</dbReference>
<dbReference type="InterPro" id="IPR002403">
    <property type="entry name" value="Cyt_P450_E_grp-IV"/>
</dbReference>
<evidence type="ECO:0000256" key="9">
    <source>
        <dbReference type="RuleBase" id="RU000461"/>
    </source>
</evidence>
<evidence type="ECO:0000256" key="8">
    <source>
        <dbReference type="PIRSR" id="PIRSR602403-1"/>
    </source>
</evidence>
<comment type="similarity">
    <text evidence="2 9">Belongs to the cytochrome P450 family.</text>
</comment>
<reference evidence="11" key="1">
    <citation type="submission" date="2021-03" db="EMBL/GenBank/DDBJ databases">
        <authorList>
            <person name="Tagirdzhanova G."/>
        </authorList>
    </citation>
    <scope>NUCLEOTIDE SEQUENCE</scope>
</reference>
<dbReference type="CDD" id="cd11041">
    <property type="entry name" value="CYP503A1-like"/>
    <property type="match status" value="1"/>
</dbReference>
<comment type="cofactor">
    <cofactor evidence="1 8">
        <name>heme</name>
        <dbReference type="ChEBI" id="CHEBI:30413"/>
    </cofactor>
</comment>
<keyword evidence="6 8" id="KW-0408">Iron</keyword>
<gene>
    <name evidence="11" type="ORF">IMSHALPRED_005857</name>
</gene>
<feature type="signal peptide" evidence="10">
    <location>
        <begin position="1"/>
        <end position="23"/>
    </location>
</feature>
<dbReference type="PANTHER" id="PTHR46206">
    <property type="entry name" value="CYTOCHROME P450"/>
    <property type="match status" value="1"/>
</dbReference>
<keyword evidence="7 9" id="KW-0503">Monooxygenase</keyword>
<proteinExistence type="inferred from homology"/>
<protein>
    <recommendedName>
        <fullName evidence="13">Cytochrome P450</fullName>
    </recommendedName>
</protein>
<keyword evidence="4 8" id="KW-0479">Metal-binding</keyword>
<evidence type="ECO:0000256" key="4">
    <source>
        <dbReference type="ARBA" id="ARBA00022723"/>
    </source>
</evidence>
<dbReference type="InterPro" id="IPR017972">
    <property type="entry name" value="Cyt_P450_CS"/>
</dbReference>
<dbReference type="SUPFAM" id="SSF48264">
    <property type="entry name" value="Cytochrome P450"/>
    <property type="match status" value="1"/>
</dbReference>
<dbReference type="GO" id="GO:0020037">
    <property type="term" value="F:heme binding"/>
    <property type="evidence" value="ECO:0007669"/>
    <property type="project" value="InterPro"/>
</dbReference>
<feature type="chain" id="PRO_5033986930" description="Cytochrome P450" evidence="10">
    <location>
        <begin position="24"/>
        <end position="533"/>
    </location>
</feature>
<feature type="binding site" description="axial binding residue" evidence="8">
    <location>
        <position position="478"/>
    </location>
    <ligand>
        <name>heme</name>
        <dbReference type="ChEBI" id="CHEBI:30413"/>
    </ligand>
    <ligandPart>
        <name>Fe</name>
        <dbReference type="ChEBI" id="CHEBI:18248"/>
    </ligandPart>
</feature>
<evidence type="ECO:0000256" key="1">
    <source>
        <dbReference type="ARBA" id="ARBA00001971"/>
    </source>
</evidence>
<dbReference type="AlphaFoldDB" id="A0A8H3ICL1"/>
<dbReference type="Proteomes" id="UP000664534">
    <property type="component" value="Unassembled WGS sequence"/>
</dbReference>
<keyword evidence="10" id="KW-0732">Signal</keyword>
<accession>A0A8H3ICL1</accession>
<dbReference type="PANTHER" id="PTHR46206:SF1">
    <property type="entry name" value="P450, PUTATIVE (EUROFUNG)-RELATED"/>
    <property type="match status" value="1"/>
</dbReference>
<evidence type="ECO:0000256" key="6">
    <source>
        <dbReference type="ARBA" id="ARBA00023004"/>
    </source>
</evidence>
<dbReference type="PRINTS" id="PR00465">
    <property type="entry name" value="EP450IV"/>
</dbReference>
<evidence type="ECO:0000256" key="5">
    <source>
        <dbReference type="ARBA" id="ARBA00023002"/>
    </source>
</evidence>
<evidence type="ECO:0000256" key="2">
    <source>
        <dbReference type="ARBA" id="ARBA00010617"/>
    </source>
</evidence>
<dbReference type="GO" id="GO:0016705">
    <property type="term" value="F:oxidoreductase activity, acting on paired donors, with incorporation or reduction of molecular oxygen"/>
    <property type="evidence" value="ECO:0007669"/>
    <property type="project" value="InterPro"/>
</dbReference>
<evidence type="ECO:0000256" key="7">
    <source>
        <dbReference type="ARBA" id="ARBA00023033"/>
    </source>
</evidence>
<dbReference type="Pfam" id="PF00067">
    <property type="entry name" value="p450"/>
    <property type="match status" value="1"/>
</dbReference>
<evidence type="ECO:0000313" key="11">
    <source>
        <dbReference type="EMBL" id="CAF9923122.1"/>
    </source>
</evidence>
<evidence type="ECO:0008006" key="13">
    <source>
        <dbReference type="Google" id="ProtNLM"/>
    </source>
</evidence>
<organism evidence="11 12">
    <name type="scientific">Imshaugia aleurites</name>
    <dbReference type="NCBI Taxonomy" id="172621"/>
    <lineage>
        <taxon>Eukaryota</taxon>
        <taxon>Fungi</taxon>
        <taxon>Dikarya</taxon>
        <taxon>Ascomycota</taxon>
        <taxon>Pezizomycotina</taxon>
        <taxon>Lecanoromycetes</taxon>
        <taxon>OSLEUM clade</taxon>
        <taxon>Lecanoromycetidae</taxon>
        <taxon>Lecanorales</taxon>
        <taxon>Lecanorineae</taxon>
        <taxon>Parmeliaceae</taxon>
        <taxon>Imshaugia</taxon>
    </lineage>
</organism>
<dbReference type="PROSITE" id="PS00086">
    <property type="entry name" value="CYTOCHROME_P450"/>
    <property type="match status" value="1"/>
</dbReference>
<name>A0A8H3ICL1_9LECA</name>
<evidence type="ECO:0000313" key="12">
    <source>
        <dbReference type="Proteomes" id="UP000664534"/>
    </source>
</evidence>
<dbReference type="InterPro" id="IPR036396">
    <property type="entry name" value="Cyt_P450_sf"/>
</dbReference>
<keyword evidence="3 8" id="KW-0349">Heme</keyword>
<keyword evidence="12" id="KW-1185">Reference proteome</keyword>